<dbReference type="GO" id="GO:0000725">
    <property type="term" value="P:recombinational repair"/>
    <property type="evidence" value="ECO:0007669"/>
    <property type="project" value="InterPro"/>
</dbReference>
<dbReference type="Proteomes" id="UP000191144">
    <property type="component" value="Chromosome B"/>
</dbReference>
<dbReference type="PANTHER" id="PTHR15237:SF0">
    <property type="entry name" value="CELL CYCLE CHECKPOINT CONTROL PROTEIN"/>
    <property type="match status" value="1"/>
</dbReference>
<reference evidence="3" key="1">
    <citation type="submission" date="2016-03" db="EMBL/GenBank/DDBJ databases">
        <authorList>
            <person name="Devillers Hugo."/>
        </authorList>
    </citation>
    <scope>NUCLEOTIDE SEQUENCE [LARGE SCALE GENOMIC DNA]</scope>
</reference>
<protein>
    <submittedName>
        <fullName evidence="2">LAME_0B03840g1_1</fullName>
    </submittedName>
</protein>
<evidence type="ECO:0000313" key="3">
    <source>
        <dbReference type="Proteomes" id="UP000191144"/>
    </source>
</evidence>
<dbReference type="GO" id="GO:0051321">
    <property type="term" value="P:meiotic cell cycle"/>
    <property type="evidence" value="ECO:0007669"/>
    <property type="project" value="InterPro"/>
</dbReference>
<gene>
    <name evidence="2" type="ORF">LAME_0B03840G</name>
</gene>
<dbReference type="GO" id="GO:0000076">
    <property type="term" value="P:DNA replication checkpoint signaling"/>
    <property type="evidence" value="ECO:0007669"/>
    <property type="project" value="TreeGrafter"/>
</dbReference>
<dbReference type="AlphaFoldDB" id="A0A1G4IUG7"/>
<name>A0A1G4IUG7_9SACH</name>
<feature type="region of interest" description="Disordered" evidence="1">
    <location>
        <begin position="380"/>
        <end position="548"/>
    </location>
</feature>
<dbReference type="Pfam" id="PF04139">
    <property type="entry name" value="Rad9"/>
    <property type="match status" value="1"/>
</dbReference>
<evidence type="ECO:0000313" key="2">
    <source>
        <dbReference type="EMBL" id="SCU80584.1"/>
    </source>
</evidence>
<keyword evidence="3" id="KW-1185">Reference proteome</keyword>
<dbReference type="InterPro" id="IPR007268">
    <property type="entry name" value="Rad9/Ddc1"/>
</dbReference>
<sequence>MIFKASISSNQSHTVWRKVIQNLSTFHEDIRCTITPREFIIWSMNSTDTSMSQARFKCGFFESYEFRPEETVFGEDGLQQVQDQQLNVHKLYSFKINGKLLAILFRKPESDNITTLHLAIHNGATCPESLANRFQITIHTESLMVKEYGPNIVPIKYDPIVINLRYKKRFLDVYGGSCEDQEEQLDPRLLEMFKAFDRELTQSYFNSDILSTGKRSNALTPEDEINYLCCNHQLLKNFIDSCNTSATEEVKVEVSISKLCLTAFTKGIYSKNNDVLRNAIRATNIVGTNDLEHYCLFTTAGDENSKRPLAKAISFGMKDFKNFVNMAAFWRGDQDVNIWFCRPGDPIFMELVKDDLQLELVQVTDSGDAVQPMGSKVTVTRNSPLRNSVVKVASPRKSPLKNKGPLTPNVADNTHSPLKPKSLFTTEDDEMQERQQQRWKNPIRGKRRLDDEDQETHPSANYEHQQHAETAAHRTQTTIEWGDGRPNLTNDGPGPGAALDQRGMLRQEKKKFLRDLRVQRGKDHQAQTGAEDEQFGPTQKDRPKGLFD</sequence>
<feature type="compositionally biased region" description="Basic and acidic residues" evidence="1">
    <location>
        <begin position="539"/>
        <end position="548"/>
    </location>
</feature>
<evidence type="ECO:0000256" key="1">
    <source>
        <dbReference type="SAM" id="MobiDB-lite"/>
    </source>
</evidence>
<dbReference type="PRINTS" id="PR02063">
    <property type="entry name" value="DNADAMAGECP1"/>
</dbReference>
<proteinExistence type="predicted"/>
<dbReference type="GO" id="GO:0030896">
    <property type="term" value="C:checkpoint clamp complex"/>
    <property type="evidence" value="ECO:0007669"/>
    <property type="project" value="InterPro"/>
</dbReference>
<organism evidence="2 3">
    <name type="scientific">Lachancea meyersii CBS 8951</name>
    <dbReference type="NCBI Taxonomy" id="1266667"/>
    <lineage>
        <taxon>Eukaryota</taxon>
        <taxon>Fungi</taxon>
        <taxon>Dikarya</taxon>
        <taxon>Ascomycota</taxon>
        <taxon>Saccharomycotina</taxon>
        <taxon>Saccharomycetes</taxon>
        <taxon>Saccharomycetales</taxon>
        <taxon>Saccharomycetaceae</taxon>
        <taxon>Lachancea</taxon>
    </lineage>
</organism>
<dbReference type="SUPFAM" id="SSF55979">
    <property type="entry name" value="DNA clamp"/>
    <property type="match status" value="1"/>
</dbReference>
<feature type="compositionally biased region" description="Basic and acidic residues" evidence="1">
    <location>
        <begin position="513"/>
        <end position="525"/>
    </location>
</feature>
<dbReference type="GO" id="GO:0031573">
    <property type="term" value="P:mitotic intra-S DNA damage checkpoint signaling"/>
    <property type="evidence" value="ECO:0007669"/>
    <property type="project" value="InterPro"/>
</dbReference>
<dbReference type="InterPro" id="IPR046938">
    <property type="entry name" value="DNA_clamp_sf"/>
</dbReference>
<dbReference type="InterPro" id="IPR026217">
    <property type="entry name" value="Ddc1"/>
</dbReference>
<accession>A0A1G4IUG7</accession>
<dbReference type="GO" id="GO:0071479">
    <property type="term" value="P:cellular response to ionizing radiation"/>
    <property type="evidence" value="ECO:0007669"/>
    <property type="project" value="TreeGrafter"/>
</dbReference>
<dbReference type="Gene3D" id="3.70.10.10">
    <property type="match status" value="2"/>
</dbReference>
<dbReference type="EMBL" id="LT598478">
    <property type="protein sequence ID" value="SCU80584.1"/>
    <property type="molecule type" value="Genomic_DNA"/>
</dbReference>
<dbReference type="PANTHER" id="PTHR15237">
    <property type="entry name" value="DNA REPAIR PROTEIN RAD9"/>
    <property type="match status" value="1"/>
</dbReference>
<dbReference type="OrthoDB" id="3992718at2759"/>